<protein>
    <recommendedName>
        <fullName evidence="4">ABC transporter permease</fullName>
    </recommendedName>
</protein>
<proteinExistence type="predicted"/>
<comment type="caution">
    <text evidence="2">The sequence shown here is derived from an EMBL/GenBank/DDBJ whole genome shotgun (WGS) entry which is preliminary data.</text>
</comment>
<sequence>MLVIETVILCSAFFALCFFGTGTDEKNLRNYMSYPDEVQKQIKEIEEYQGKYKETGRFAAWIVNYLLFTALFLIFGIVIRQTNFMHNFIYLLILGEMLNAFDLIVIDLLWWRNTKRIRLLKIPQKEFYQNPKKHIEAFLRALVLYFFVAVFDGYLLTLF</sequence>
<evidence type="ECO:0000313" key="2">
    <source>
        <dbReference type="EMBL" id="KXB58097.1"/>
    </source>
</evidence>
<feature type="transmembrane region" description="Helical" evidence="1">
    <location>
        <begin position="88"/>
        <end position="111"/>
    </location>
</feature>
<dbReference type="RefSeq" id="WP_066129919.1">
    <property type="nucleotide sequence ID" value="NZ_KQ959874.1"/>
</dbReference>
<keyword evidence="1" id="KW-0472">Membrane</keyword>
<keyword evidence="3" id="KW-1185">Reference proteome</keyword>
<gene>
    <name evidence="2" type="ORF">HMPREF1871_00607</name>
</gene>
<dbReference type="Proteomes" id="UP000070467">
    <property type="component" value="Unassembled WGS sequence"/>
</dbReference>
<evidence type="ECO:0000313" key="3">
    <source>
        <dbReference type="Proteomes" id="UP000070467"/>
    </source>
</evidence>
<feature type="transmembrane region" description="Helical" evidence="1">
    <location>
        <begin position="58"/>
        <end position="82"/>
    </location>
</feature>
<organism evidence="2 3">
    <name type="scientific">Gemelliphila asaccharolytica</name>
    <dbReference type="NCBI Taxonomy" id="502393"/>
    <lineage>
        <taxon>Bacteria</taxon>
        <taxon>Bacillati</taxon>
        <taxon>Bacillota</taxon>
        <taxon>Bacilli</taxon>
        <taxon>Bacillales</taxon>
        <taxon>Gemellaceae</taxon>
        <taxon>Gemelliphila</taxon>
    </lineage>
</organism>
<evidence type="ECO:0000256" key="1">
    <source>
        <dbReference type="SAM" id="Phobius"/>
    </source>
</evidence>
<accession>A0ABR5TLZ7</accession>
<evidence type="ECO:0008006" key="4">
    <source>
        <dbReference type="Google" id="ProtNLM"/>
    </source>
</evidence>
<name>A0ABR5TLZ7_9BACL</name>
<keyword evidence="1" id="KW-1133">Transmembrane helix</keyword>
<feature type="transmembrane region" description="Helical" evidence="1">
    <location>
        <begin position="137"/>
        <end position="156"/>
    </location>
</feature>
<feature type="transmembrane region" description="Helical" evidence="1">
    <location>
        <begin position="6"/>
        <end position="23"/>
    </location>
</feature>
<dbReference type="EMBL" id="LSDB01000021">
    <property type="protein sequence ID" value="KXB58097.1"/>
    <property type="molecule type" value="Genomic_DNA"/>
</dbReference>
<keyword evidence="1" id="KW-0812">Transmembrane</keyword>
<reference evidence="2 3" key="1">
    <citation type="submission" date="2016-01" db="EMBL/GenBank/DDBJ databases">
        <authorList>
            <person name="Mitreva M."/>
            <person name="Pepin K.H."/>
            <person name="Mihindukulasuriya K.A."/>
            <person name="Fulton R."/>
            <person name="Fronick C."/>
            <person name="O'Laughlin M."/>
            <person name="Miner T."/>
            <person name="Herter B."/>
            <person name="Rosa B.A."/>
            <person name="Cordes M."/>
            <person name="Tomlinson C."/>
            <person name="Wollam A."/>
            <person name="Palsikar V.B."/>
            <person name="Mardis E.R."/>
            <person name="Wilson R.K."/>
        </authorList>
    </citation>
    <scope>NUCLEOTIDE SEQUENCE [LARGE SCALE GENOMIC DNA]</scope>
    <source>
        <strain evidence="2 3">KA00071</strain>
    </source>
</reference>